<protein>
    <submittedName>
        <fullName evidence="1">Uncharacterized protein</fullName>
    </submittedName>
</protein>
<evidence type="ECO:0000313" key="2">
    <source>
        <dbReference type="Proteomes" id="UP001163603"/>
    </source>
</evidence>
<reference evidence="2" key="1">
    <citation type="journal article" date="2023" name="G3 (Bethesda)">
        <title>Genome assembly and association tests identify interacting loci associated with vigor, precocity, and sex in interspecific pistachio rootstocks.</title>
        <authorList>
            <person name="Palmer W."/>
            <person name="Jacygrad E."/>
            <person name="Sagayaradj S."/>
            <person name="Cavanaugh K."/>
            <person name="Han R."/>
            <person name="Bertier L."/>
            <person name="Beede B."/>
            <person name="Kafkas S."/>
            <person name="Golino D."/>
            <person name="Preece J."/>
            <person name="Michelmore R."/>
        </authorList>
    </citation>
    <scope>NUCLEOTIDE SEQUENCE [LARGE SCALE GENOMIC DNA]</scope>
</reference>
<gene>
    <name evidence="1" type="ORF">Pint_17435</name>
</gene>
<dbReference type="Proteomes" id="UP001163603">
    <property type="component" value="Chromosome 4"/>
</dbReference>
<evidence type="ECO:0000313" key="1">
    <source>
        <dbReference type="EMBL" id="KAJ0043867.1"/>
    </source>
</evidence>
<dbReference type="EMBL" id="CM047739">
    <property type="protein sequence ID" value="KAJ0043867.1"/>
    <property type="molecule type" value="Genomic_DNA"/>
</dbReference>
<comment type="caution">
    <text evidence="1">The sequence shown here is derived from an EMBL/GenBank/DDBJ whole genome shotgun (WGS) entry which is preliminary data.</text>
</comment>
<name>A0ACC0YZ03_9ROSI</name>
<proteinExistence type="predicted"/>
<accession>A0ACC0YZ03</accession>
<keyword evidence="2" id="KW-1185">Reference proteome</keyword>
<organism evidence="1 2">
    <name type="scientific">Pistacia integerrima</name>
    <dbReference type="NCBI Taxonomy" id="434235"/>
    <lineage>
        <taxon>Eukaryota</taxon>
        <taxon>Viridiplantae</taxon>
        <taxon>Streptophyta</taxon>
        <taxon>Embryophyta</taxon>
        <taxon>Tracheophyta</taxon>
        <taxon>Spermatophyta</taxon>
        <taxon>Magnoliopsida</taxon>
        <taxon>eudicotyledons</taxon>
        <taxon>Gunneridae</taxon>
        <taxon>Pentapetalae</taxon>
        <taxon>rosids</taxon>
        <taxon>malvids</taxon>
        <taxon>Sapindales</taxon>
        <taxon>Anacardiaceae</taxon>
        <taxon>Pistacia</taxon>
    </lineage>
</organism>
<sequence>MQHYRWAVIASHVTGRTDNEIKNFWNTHLKKRLLSAGSNKQSHQSPSCSGTSTIKLESPSTSTSHMVQWESIRVEAEVRLSMESSQLNSSLEDKTDSDIFLRLWNSRVGKSFCSSTAREGGVFTNAMSETLPTELESDSIATLQARPTGTCTSTDTTTQEQDDCYRPNVDVVPPSDTNSSNDFPDSFDTALMSLLDFPVVK</sequence>